<feature type="non-terminal residue" evidence="4">
    <location>
        <position position="117"/>
    </location>
</feature>
<evidence type="ECO:0000259" key="3">
    <source>
        <dbReference type="Pfam" id="PF00108"/>
    </source>
</evidence>
<dbReference type="PANTHER" id="PTHR42870:SF1">
    <property type="entry name" value="NON-SPECIFIC LIPID-TRANSFER PROTEIN-LIKE 2"/>
    <property type="match status" value="1"/>
</dbReference>
<evidence type="ECO:0000313" key="4">
    <source>
        <dbReference type="EMBL" id="MFC6771744.1"/>
    </source>
</evidence>
<reference evidence="4 5" key="1">
    <citation type="journal article" date="2019" name="Int. J. Syst. Evol. Microbiol.">
        <title>The Global Catalogue of Microorganisms (GCM) 10K type strain sequencing project: providing services to taxonomists for standard genome sequencing and annotation.</title>
        <authorList>
            <consortium name="The Broad Institute Genomics Platform"/>
            <consortium name="The Broad Institute Genome Sequencing Center for Infectious Disease"/>
            <person name="Wu L."/>
            <person name="Ma J."/>
        </authorList>
    </citation>
    <scope>NUCLEOTIDE SEQUENCE [LARGE SCALE GENOMIC DNA]</scope>
    <source>
        <strain evidence="4 5">PJ61</strain>
    </source>
</reference>
<dbReference type="Pfam" id="PF00108">
    <property type="entry name" value="Thiolase_N"/>
    <property type="match status" value="1"/>
</dbReference>
<accession>A0ABD5T3F8</accession>
<dbReference type="EMBL" id="JBHSWT010000488">
    <property type="protein sequence ID" value="MFC6771744.1"/>
    <property type="molecule type" value="Genomic_DNA"/>
</dbReference>
<feature type="domain" description="Thiolase N-terminal" evidence="3">
    <location>
        <begin position="23"/>
        <end position="116"/>
    </location>
</feature>
<organism evidence="4 5">
    <name type="scientific">Halorubrum pallidum</name>
    <dbReference type="NCBI Taxonomy" id="1526114"/>
    <lineage>
        <taxon>Archaea</taxon>
        <taxon>Methanobacteriati</taxon>
        <taxon>Methanobacteriota</taxon>
        <taxon>Stenosarchaea group</taxon>
        <taxon>Halobacteria</taxon>
        <taxon>Halobacteriales</taxon>
        <taxon>Haloferacaceae</taxon>
        <taxon>Halorubrum</taxon>
    </lineage>
</organism>
<dbReference type="InterPro" id="IPR016039">
    <property type="entry name" value="Thiolase-like"/>
</dbReference>
<feature type="region of interest" description="Disordered" evidence="2">
    <location>
        <begin position="1"/>
        <end position="22"/>
    </location>
</feature>
<feature type="compositionally biased region" description="Low complexity" evidence="2">
    <location>
        <begin position="11"/>
        <end position="22"/>
    </location>
</feature>
<dbReference type="SUPFAM" id="SSF53901">
    <property type="entry name" value="Thiolase-like"/>
    <property type="match status" value="1"/>
</dbReference>
<dbReference type="AlphaFoldDB" id="A0ABD5T3F8"/>
<protein>
    <submittedName>
        <fullName evidence="4">Thiolase family protein</fullName>
    </submittedName>
</protein>
<dbReference type="Gene3D" id="3.40.47.10">
    <property type="match status" value="1"/>
</dbReference>
<dbReference type="InterPro" id="IPR020616">
    <property type="entry name" value="Thiolase_N"/>
</dbReference>
<proteinExistence type="predicted"/>
<evidence type="ECO:0000256" key="2">
    <source>
        <dbReference type="SAM" id="MobiDB-lite"/>
    </source>
</evidence>
<dbReference type="GO" id="GO:0008299">
    <property type="term" value="P:isoprenoid biosynthetic process"/>
    <property type="evidence" value="ECO:0007669"/>
    <property type="project" value="UniProtKB-KW"/>
</dbReference>
<name>A0ABD5T3F8_9EURY</name>
<keyword evidence="5" id="KW-1185">Reference proteome</keyword>
<comment type="caution">
    <text evidence="4">The sequence shown here is derived from an EMBL/GenBank/DDBJ whole genome shotgun (WGS) entry which is preliminary data.</text>
</comment>
<evidence type="ECO:0000256" key="1">
    <source>
        <dbReference type="ARBA" id="ARBA00023229"/>
    </source>
</evidence>
<dbReference type="PANTHER" id="PTHR42870">
    <property type="entry name" value="ACETYL-COA C-ACETYLTRANSFERASE"/>
    <property type="match status" value="1"/>
</dbReference>
<dbReference type="Proteomes" id="UP001596274">
    <property type="component" value="Unassembled WGS sequence"/>
</dbReference>
<sequence>MTAQHRDTGMPDASPALDDPPAIAGVGMTEFASADDRSLIDLLLAAAERALADAERDASAIDSVHVGNMAAEAFNERSGLANALTGSLGLTDVTARRIENTSASGASAVQSAFEAVA</sequence>
<gene>
    <name evidence="4" type="ORF">ACFQDD_09490</name>
</gene>
<keyword evidence="1" id="KW-0414">Isoprene biosynthesis</keyword>
<evidence type="ECO:0000313" key="5">
    <source>
        <dbReference type="Proteomes" id="UP001596274"/>
    </source>
</evidence>